<feature type="signal peptide" evidence="1">
    <location>
        <begin position="1"/>
        <end position="22"/>
    </location>
</feature>
<evidence type="ECO:0000313" key="3">
    <source>
        <dbReference type="Proteomes" id="UP000735302"/>
    </source>
</evidence>
<gene>
    <name evidence="2" type="ORF">PoB_002578100</name>
</gene>
<accession>A0AAV3ZJJ3</accession>
<organism evidence="2 3">
    <name type="scientific">Plakobranchus ocellatus</name>
    <dbReference type="NCBI Taxonomy" id="259542"/>
    <lineage>
        <taxon>Eukaryota</taxon>
        <taxon>Metazoa</taxon>
        <taxon>Spiralia</taxon>
        <taxon>Lophotrochozoa</taxon>
        <taxon>Mollusca</taxon>
        <taxon>Gastropoda</taxon>
        <taxon>Heterobranchia</taxon>
        <taxon>Euthyneura</taxon>
        <taxon>Panpulmonata</taxon>
        <taxon>Sacoglossa</taxon>
        <taxon>Placobranchoidea</taxon>
        <taxon>Plakobranchidae</taxon>
        <taxon>Plakobranchus</taxon>
    </lineage>
</organism>
<evidence type="ECO:0000256" key="1">
    <source>
        <dbReference type="SAM" id="SignalP"/>
    </source>
</evidence>
<name>A0AAV3ZJJ3_9GAST</name>
<dbReference type="AlphaFoldDB" id="A0AAV3ZJJ3"/>
<dbReference type="Proteomes" id="UP000735302">
    <property type="component" value="Unassembled WGS sequence"/>
</dbReference>
<reference evidence="2 3" key="1">
    <citation type="journal article" date="2021" name="Elife">
        <title>Chloroplast acquisition without the gene transfer in kleptoplastic sea slugs, Plakobranchus ocellatus.</title>
        <authorList>
            <person name="Maeda T."/>
            <person name="Takahashi S."/>
            <person name="Yoshida T."/>
            <person name="Shimamura S."/>
            <person name="Takaki Y."/>
            <person name="Nagai Y."/>
            <person name="Toyoda A."/>
            <person name="Suzuki Y."/>
            <person name="Arimoto A."/>
            <person name="Ishii H."/>
            <person name="Satoh N."/>
            <person name="Nishiyama T."/>
            <person name="Hasebe M."/>
            <person name="Maruyama T."/>
            <person name="Minagawa J."/>
            <person name="Obokata J."/>
            <person name="Shigenobu S."/>
        </authorList>
    </citation>
    <scope>NUCLEOTIDE SEQUENCE [LARGE SCALE GENOMIC DNA]</scope>
</reference>
<protein>
    <submittedName>
        <fullName evidence="2">Uncharacterized protein</fullName>
    </submittedName>
</protein>
<keyword evidence="1" id="KW-0732">Signal</keyword>
<proteinExistence type="predicted"/>
<comment type="caution">
    <text evidence="2">The sequence shown here is derived from an EMBL/GenBank/DDBJ whole genome shotgun (WGS) entry which is preliminary data.</text>
</comment>
<feature type="chain" id="PRO_5043685672" evidence="1">
    <location>
        <begin position="23"/>
        <end position="161"/>
    </location>
</feature>
<evidence type="ECO:0000313" key="2">
    <source>
        <dbReference type="EMBL" id="GFN99275.1"/>
    </source>
</evidence>
<keyword evidence="3" id="KW-1185">Reference proteome</keyword>
<sequence>MASTTALISLLLAALCVSTSLAQFGPLAFAALGGDFDGSGGGYLLYNQLNRRIAALEFNVRSGAIGGCESGVIGPLSAAQNTATLTFRGQYLAPPAVSLALSDVVTVNPALPINYQIRPTQIDRQKAEITFTDATTNVASLFVSYMVCPSNSAYAANGVQG</sequence>
<dbReference type="EMBL" id="BLXT01002986">
    <property type="protein sequence ID" value="GFN99275.1"/>
    <property type="molecule type" value="Genomic_DNA"/>
</dbReference>